<organism evidence="3 4">
    <name type="scientific">Marinicauda salina</name>
    <dbReference type="NCBI Taxonomy" id="2135793"/>
    <lineage>
        <taxon>Bacteria</taxon>
        <taxon>Pseudomonadati</taxon>
        <taxon>Pseudomonadota</taxon>
        <taxon>Alphaproteobacteria</taxon>
        <taxon>Maricaulales</taxon>
        <taxon>Maricaulaceae</taxon>
        <taxon>Marinicauda</taxon>
    </lineage>
</organism>
<feature type="domain" description="Peptidoglycan binding-like" evidence="2">
    <location>
        <begin position="224"/>
        <end position="271"/>
    </location>
</feature>
<evidence type="ECO:0000313" key="4">
    <source>
        <dbReference type="Proteomes" id="UP000245168"/>
    </source>
</evidence>
<evidence type="ECO:0000259" key="2">
    <source>
        <dbReference type="Pfam" id="PF01471"/>
    </source>
</evidence>
<dbReference type="SMART" id="SM00671">
    <property type="entry name" value="SEL1"/>
    <property type="match status" value="2"/>
</dbReference>
<dbReference type="SUPFAM" id="SSF81901">
    <property type="entry name" value="HCP-like"/>
    <property type="match status" value="1"/>
</dbReference>
<name>A0A2U2BY84_9PROT</name>
<comment type="caution">
    <text evidence="3">The sequence shown here is derived from an EMBL/GenBank/DDBJ whole genome shotgun (WGS) entry which is preliminary data.</text>
</comment>
<dbReference type="InterPro" id="IPR002477">
    <property type="entry name" value="Peptidoglycan-bd-like"/>
</dbReference>
<evidence type="ECO:0000313" key="3">
    <source>
        <dbReference type="EMBL" id="PWE18914.1"/>
    </source>
</evidence>
<dbReference type="Proteomes" id="UP000245168">
    <property type="component" value="Unassembled WGS sequence"/>
</dbReference>
<dbReference type="Gene3D" id="1.10.101.10">
    <property type="entry name" value="PGBD-like superfamily/PGBD"/>
    <property type="match status" value="1"/>
</dbReference>
<dbReference type="EMBL" id="QEXV01000001">
    <property type="protein sequence ID" value="PWE18914.1"/>
    <property type="molecule type" value="Genomic_DNA"/>
</dbReference>
<gene>
    <name evidence="3" type="ORF">DDZ18_00985</name>
</gene>
<dbReference type="InterPro" id="IPR050767">
    <property type="entry name" value="Sel1_AlgK"/>
</dbReference>
<sequence length="439" mass="49370">MYAYADMADRGFYRDAERLRSRFGEQTLTDIENIAERCGLCPPGSSQDTNGDCTSDDPSHTLPQPDANPFPAQPWPFRVRQIEPEEICIERRLYRTQCMTREAAARLYNDGARYWLLRGDAMLSTVDLDRVFPPYQLEATQERGASGLTAEYYPDRAYALRDAMAFWNHSIQWGRPFGAQSALMAQRRLQAHMVQCESSQTSLSRISRRAPGAVGDVISLELRQQALAALGYYADNVDGAYGPATRSAARGFQRELGYDETGSLSPRQVTLLICHAAQTARDPHMQNALGIMYATGLGVAQNTDLSLEWFETAARRDDADAYFNLALIYGTGAVLGSYRMCGIIENPERADAYLRDAARLGHPVAQRWRRHPEFQNHRNADSRWVAIENRLEEAAHERGGDYYLEWRTWFDFSRIDAASPSCLDPEGGGVDAPPYPPQD</sequence>
<dbReference type="InterPro" id="IPR036365">
    <property type="entry name" value="PGBD-like_sf"/>
</dbReference>
<dbReference type="InterPro" id="IPR011990">
    <property type="entry name" value="TPR-like_helical_dom_sf"/>
</dbReference>
<accession>A0A2U2BY84</accession>
<dbReference type="PANTHER" id="PTHR11102:SF160">
    <property type="entry name" value="ERAD-ASSOCIATED E3 UBIQUITIN-PROTEIN LIGASE COMPONENT HRD3"/>
    <property type="match status" value="1"/>
</dbReference>
<dbReference type="Pfam" id="PF08238">
    <property type="entry name" value="Sel1"/>
    <property type="match status" value="2"/>
</dbReference>
<reference evidence="4" key="1">
    <citation type="submission" date="2018-05" db="EMBL/GenBank/DDBJ databases">
        <authorList>
            <person name="Liu B.-T."/>
        </authorList>
    </citation>
    <scope>NUCLEOTIDE SEQUENCE [LARGE SCALE GENOMIC DNA]</scope>
    <source>
        <strain evidence="4">WD6-1</strain>
    </source>
</reference>
<dbReference type="InterPro" id="IPR006597">
    <property type="entry name" value="Sel1-like"/>
</dbReference>
<dbReference type="OrthoDB" id="6810892at2"/>
<dbReference type="PANTHER" id="PTHR11102">
    <property type="entry name" value="SEL-1-LIKE PROTEIN"/>
    <property type="match status" value="1"/>
</dbReference>
<keyword evidence="4" id="KW-1185">Reference proteome</keyword>
<dbReference type="Pfam" id="PF01471">
    <property type="entry name" value="PG_binding_1"/>
    <property type="match status" value="1"/>
</dbReference>
<dbReference type="InterPro" id="IPR036366">
    <property type="entry name" value="PGBDSf"/>
</dbReference>
<evidence type="ECO:0000256" key="1">
    <source>
        <dbReference type="SAM" id="MobiDB-lite"/>
    </source>
</evidence>
<feature type="region of interest" description="Disordered" evidence="1">
    <location>
        <begin position="45"/>
        <end position="74"/>
    </location>
</feature>
<proteinExistence type="predicted"/>
<dbReference type="Gene3D" id="1.25.40.10">
    <property type="entry name" value="Tetratricopeptide repeat domain"/>
    <property type="match status" value="1"/>
</dbReference>
<dbReference type="AlphaFoldDB" id="A0A2U2BY84"/>
<dbReference type="SUPFAM" id="SSF47090">
    <property type="entry name" value="PGBD-like"/>
    <property type="match status" value="1"/>
</dbReference>
<protein>
    <recommendedName>
        <fullName evidence="2">Peptidoglycan binding-like domain-containing protein</fullName>
    </recommendedName>
</protein>